<dbReference type="AlphaFoldDB" id="A0A7Y0RFH1"/>
<evidence type="ECO:0000313" key="1">
    <source>
        <dbReference type="EMBL" id="NMT65287.1"/>
    </source>
</evidence>
<dbReference type="RefSeq" id="WP_135956458.1">
    <property type="nucleotide sequence ID" value="NZ_JABCKY010000010.1"/>
</dbReference>
<comment type="caution">
    <text evidence="1">The sequence shown here is derived from an EMBL/GenBank/DDBJ whole genome shotgun (WGS) entry which is preliminary data.</text>
</comment>
<proteinExistence type="predicted"/>
<dbReference type="Proteomes" id="UP000567186">
    <property type="component" value="Unassembled WGS sequence"/>
</dbReference>
<gene>
    <name evidence="1" type="ORF">HIU99_17020</name>
</gene>
<keyword evidence="2" id="KW-1185">Reference proteome</keyword>
<name>A0A7Y0RFH1_9GAMM</name>
<dbReference type="InterPro" id="IPR009367">
    <property type="entry name" value="Elm1-like"/>
</dbReference>
<accession>A0A7Y0RFH1</accession>
<reference evidence="1 2" key="1">
    <citation type="submission" date="2020-04" db="EMBL/GenBank/DDBJ databases">
        <title>Marinobacter oceani sp. nov., isolated from marine solar saltern.</title>
        <authorList>
            <person name="Chen X.-Y."/>
        </authorList>
    </citation>
    <scope>NUCLEOTIDE SEQUENCE [LARGE SCALE GENOMIC DNA]</scope>
    <source>
        <strain evidence="1 2">W62</strain>
    </source>
</reference>
<evidence type="ECO:0000313" key="2">
    <source>
        <dbReference type="Proteomes" id="UP000567186"/>
    </source>
</evidence>
<organism evidence="1 2">
    <name type="scientific">Marinobacter orientalis</name>
    <dbReference type="NCBI Taxonomy" id="1928859"/>
    <lineage>
        <taxon>Bacteria</taxon>
        <taxon>Pseudomonadati</taxon>
        <taxon>Pseudomonadota</taxon>
        <taxon>Gammaproteobacteria</taxon>
        <taxon>Pseudomonadales</taxon>
        <taxon>Marinobacteraceae</taxon>
        <taxon>Marinobacter</taxon>
    </lineage>
</organism>
<sequence length="316" mass="34688">MTTERSDSPTPVVWLLTDKKPGHRNQLKGLGNRLRVLAGATVSEIDATEVPVPLWRAVLGISPAMDETLRAPDLIIASGSGTHRLLLSLRRRRKAKTVVLMKPGFPVGWVDAAIVPEHDGIAPSRHIFTTEGAINAITPLARITDKPEGLILIGGPSPHFDWDDDVVLKQVSQLMGQYPKWRWTISGSRRTPAPLLEKLQQLAGPKVTVVDPERTHASWLSHQLAASRAAWVTPDSTSMVCEAATSGVPTGLFELAPRHNSRVARGVASLMQKGYVAHWSDHASVMAGKLPQSHHLWEADRAARWLINHFLKEGKR</sequence>
<dbReference type="EMBL" id="JABCKY010000010">
    <property type="protein sequence ID" value="NMT65287.1"/>
    <property type="molecule type" value="Genomic_DNA"/>
</dbReference>
<dbReference type="SUPFAM" id="SSF53756">
    <property type="entry name" value="UDP-Glycosyltransferase/glycogen phosphorylase"/>
    <property type="match status" value="1"/>
</dbReference>
<protein>
    <recommendedName>
        <fullName evidence="3">Nucleoside-diphosphate sugar epimerase</fullName>
    </recommendedName>
</protein>
<dbReference type="OrthoDB" id="1865at2"/>
<evidence type="ECO:0008006" key="3">
    <source>
        <dbReference type="Google" id="ProtNLM"/>
    </source>
</evidence>
<dbReference type="Pfam" id="PF06258">
    <property type="entry name" value="Mito_fiss_Elm1"/>
    <property type="match status" value="1"/>
</dbReference>